<keyword evidence="1" id="KW-0732">Signal</keyword>
<dbReference type="InParanoid" id="C7QIJ4"/>
<accession>C7QIJ4</accession>
<dbReference type="EMBL" id="CP001700">
    <property type="protein sequence ID" value="ACU75071.1"/>
    <property type="molecule type" value="Genomic_DNA"/>
</dbReference>
<evidence type="ECO:0000313" key="2">
    <source>
        <dbReference type="EMBL" id="ACU75071.1"/>
    </source>
</evidence>
<gene>
    <name evidence="2" type="ordered locus">Caci_6217</name>
</gene>
<dbReference type="Proteomes" id="UP000000851">
    <property type="component" value="Chromosome"/>
</dbReference>
<proteinExistence type="predicted"/>
<feature type="signal peptide" evidence="1">
    <location>
        <begin position="1"/>
        <end position="43"/>
    </location>
</feature>
<organism evidence="2 3">
    <name type="scientific">Catenulispora acidiphila (strain DSM 44928 / JCM 14897 / NBRC 102108 / NRRL B-24433 / ID139908)</name>
    <dbReference type="NCBI Taxonomy" id="479433"/>
    <lineage>
        <taxon>Bacteria</taxon>
        <taxon>Bacillati</taxon>
        <taxon>Actinomycetota</taxon>
        <taxon>Actinomycetes</taxon>
        <taxon>Catenulisporales</taxon>
        <taxon>Catenulisporaceae</taxon>
        <taxon>Catenulispora</taxon>
    </lineage>
</organism>
<dbReference type="STRING" id="479433.Caci_6217"/>
<dbReference type="SUPFAM" id="SSF51182">
    <property type="entry name" value="RmlC-like cupins"/>
    <property type="match status" value="1"/>
</dbReference>
<protein>
    <submittedName>
        <fullName evidence="2">Cupin 2, barrel</fullName>
    </submittedName>
</protein>
<dbReference type="AlphaFoldDB" id="C7QIJ4"/>
<evidence type="ECO:0000256" key="1">
    <source>
        <dbReference type="SAM" id="SignalP"/>
    </source>
</evidence>
<dbReference type="InterPro" id="IPR011051">
    <property type="entry name" value="RmlC_Cupin_sf"/>
</dbReference>
<sequence length="160" mass="16650" precursor="true">MPLDTPSIAPRVMLRVMSTARRRVALAGAVAATAALAPGVASATAPSGVSVTETSRTSLLGVDHVLRQVTIQPGGSTGWQWHAGTLSVYVEKGSVTHNESDCFSTQVYSDNSSFLEPDGADNVQIDRNLGTTPLVLDILYVSPAGSPLDQDAPNPGCAFQ</sequence>
<feature type="chain" id="PRO_5002983245" evidence="1">
    <location>
        <begin position="44"/>
        <end position="160"/>
    </location>
</feature>
<keyword evidence="3" id="KW-1185">Reference proteome</keyword>
<name>C7QIJ4_CATAD</name>
<dbReference type="HOGENOM" id="CLU_137310_0_0_11"/>
<dbReference type="eggNOG" id="COG1917">
    <property type="taxonomic scope" value="Bacteria"/>
</dbReference>
<dbReference type="Gene3D" id="2.60.120.10">
    <property type="entry name" value="Jelly Rolls"/>
    <property type="match status" value="1"/>
</dbReference>
<dbReference type="InterPro" id="IPR014710">
    <property type="entry name" value="RmlC-like_jellyroll"/>
</dbReference>
<dbReference type="KEGG" id="cai:Caci_6217"/>
<evidence type="ECO:0000313" key="3">
    <source>
        <dbReference type="Proteomes" id="UP000000851"/>
    </source>
</evidence>
<reference evidence="2 3" key="1">
    <citation type="journal article" date="2009" name="Stand. Genomic Sci.">
        <title>Complete genome sequence of Catenulispora acidiphila type strain (ID 139908).</title>
        <authorList>
            <person name="Copeland A."/>
            <person name="Lapidus A."/>
            <person name="Glavina Del Rio T."/>
            <person name="Nolan M."/>
            <person name="Lucas S."/>
            <person name="Chen F."/>
            <person name="Tice H."/>
            <person name="Cheng J.F."/>
            <person name="Bruce D."/>
            <person name="Goodwin L."/>
            <person name="Pitluck S."/>
            <person name="Mikhailova N."/>
            <person name="Pati A."/>
            <person name="Ivanova N."/>
            <person name="Mavromatis K."/>
            <person name="Chen A."/>
            <person name="Palaniappan K."/>
            <person name="Chain P."/>
            <person name="Land M."/>
            <person name="Hauser L."/>
            <person name="Chang Y.J."/>
            <person name="Jeffries C.D."/>
            <person name="Chertkov O."/>
            <person name="Brettin T."/>
            <person name="Detter J.C."/>
            <person name="Han C."/>
            <person name="Ali Z."/>
            <person name="Tindall B.J."/>
            <person name="Goker M."/>
            <person name="Bristow J."/>
            <person name="Eisen J.A."/>
            <person name="Markowitz V."/>
            <person name="Hugenholtz P."/>
            <person name="Kyrpides N.C."/>
            <person name="Klenk H.P."/>
        </authorList>
    </citation>
    <scope>NUCLEOTIDE SEQUENCE [LARGE SCALE GENOMIC DNA]</scope>
    <source>
        <strain evidence="3">DSM 44928 / JCM 14897 / NBRC 102108 / NRRL B-24433 / ID139908</strain>
    </source>
</reference>